<reference evidence="10" key="1">
    <citation type="journal article" date="2021" name="BMC Genomics">
        <title>Chromosome-level genome assembly and manually-curated proteome of model necrotroph Parastagonospora nodorum Sn15 reveals a genome-wide trove of candidate effector homologs, and redundancy of virulence-related functions within an accessory chromosome.</title>
        <authorList>
            <person name="Bertazzoni S."/>
            <person name="Jones D.A.B."/>
            <person name="Phan H.T."/>
            <person name="Tan K.-C."/>
            <person name="Hane J.K."/>
        </authorList>
    </citation>
    <scope>NUCLEOTIDE SEQUENCE [LARGE SCALE GENOMIC DNA]</scope>
    <source>
        <strain evidence="10">SN15 / ATCC MYA-4574 / FGSC 10173)</strain>
    </source>
</reference>
<keyword evidence="10" id="KW-1185">Reference proteome</keyword>
<dbReference type="PROSITE" id="PS50048">
    <property type="entry name" value="ZN2_CY6_FUNGAL_2"/>
    <property type="match status" value="1"/>
</dbReference>
<organism evidence="9 10">
    <name type="scientific">Phaeosphaeria nodorum (strain SN15 / ATCC MYA-4574 / FGSC 10173)</name>
    <name type="common">Glume blotch fungus</name>
    <name type="synonym">Parastagonospora nodorum</name>
    <dbReference type="NCBI Taxonomy" id="321614"/>
    <lineage>
        <taxon>Eukaryota</taxon>
        <taxon>Fungi</taxon>
        <taxon>Dikarya</taxon>
        <taxon>Ascomycota</taxon>
        <taxon>Pezizomycotina</taxon>
        <taxon>Dothideomycetes</taxon>
        <taxon>Pleosporomycetidae</taxon>
        <taxon>Pleosporales</taxon>
        <taxon>Pleosporineae</taxon>
        <taxon>Phaeosphaeriaceae</taxon>
        <taxon>Parastagonospora</taxon>
    </lineage>
</organism>
<keyword evidence="2" id="KW-0862">Zinc</keyword>
<dbReference type="InterPro" id="IPR007219">
    <property type="entry name" value="XnlR_reg_dom"/>
</dbReference>
<evidence type="ECO:0000256" key="1">
    <source>
        <dbReference type="ARBA" id="ARBA00022723"/>
    </source>
</evidence>
<dbReference type="Pfam" id="PF04082">
    <property type="entry name" value="Fungal_trans"/>
    <property type="match status" value="1"/>
</dbReference>
<gene>
    <name evidence="9" type="ORF">JI435_034050</name>
</gene>
<keyword evidence="1" id="KW-0479">Metal-binding</keyword>
<dbReference type="OrthoDB" id="4236860at2759"/>
<dbReference type="VEuPathDB" id="FungiDB:JI435_034050"/>
<dbReference type="Proteomes" id="UP000663193">
    <property type="component" value="Chromosome 3"/>
</dbReference>
<dbReference type="Pfam" id="PF00172">
    <property type="entry name" value="Zn_clus"/>
    <property type="match status" value="1"/>
</dbReference>
<evidence type="ECO:0000259" key="8">
    <source>
        <dbReference type="PROSITE" id="PS50048"/>
    </source>
</evidence>
<dbReference type="InterPro" id="IPR036864">
    <property type="entry name" value="Zn2-C6_fun-type_DNA-bd_sf"/>
</dbReference>
<dbReference type="GO" id="GO:0000981">
    <property type="term" value="F:DNA-binding transcription factor activity, RNA polymerase II-specific"/>
    <property type="evidence" value="ECO:0007669"/>
    <property type="project" value="InterPro"/>
</dbReference>
<feature type="region of interest" description="Disordered" evidence="7">
    <location>
        <begin position="99"/>
        <end position="151"/>
    </location>
</feature>
<name>A0A7U2EU69_PHANO</name>
<dbReference type="PANTHER" id="PTHR31944">
    <property type="entry name" value="HEME-RESPONSIVE ZINC FINGER TRANSCRIPTION FACTOR HAP1"/>
    <property type="match status" value="1"/>
</dbReference>
<dbReference type="CDD" id="cd00067">
    <property type="entry name" value="GAL4"/>
    <property type="match status" value="1"/>
</dbReference>
<dbReference type="SMART" id="SM00066">
    <property type="entry name" value="GAL4"/>
    <property type="match status" value="1"/>
</dbReference>
<feature type="domain" description="Zn(2)-C6 fungal-type" evidence="8">
    <location>
        <begin position="34"/>
        <end position="66"/>
    </location>
</feature>
<dbReference type="GO" id="GO:0008270">
    <property type="term" value="F:zinc ion binding"/>
    <property type="evidence" value="ECO:0007669"/>
    <property type="project" value="InterPro"/>
</dbReference>
<evidence type="ECO:0000313" key="10">
    <source>
        <dbReference type="Proteomes" id="UP000663193"/>
    </source>
</evidence>
<evidence type="ECO:0000256" key="7">
    <source>
        <dbReference type="SAM" id="MobiDB-lite"/>
    </source>
</evidence>
<evidence type="ECO:0000256" key="5">
    <source>
        <dbReference type="ARBA" id="ARBA00023163"/>
    </source>
</evidence>
<dbReference type="Gene3D" id="4.10.240.10">
    <property type="entry name" value="Zn(2)-C6 fungal-type DNA-binding domain"/>
    <property type="match status" value="1"/>
</dbReference>
<dbReference type="InterPro" id="IPR001138">
    <property type="entry name" value="Zn2Cys6_DnaBD"/>
</dbReference>
<evidence type="ECO:0000256" key="3">
    <source>
        <dbReference type="ARBA" id="ARBA00023015"/>
    </source>
</evidence>
<dbReference type="InterPro" id="IPR051430">
    <property type="entry name" value="Fungal_TF_Env_Response"/>
</dbReference>
<keyword evidence="4" id="KW-0238">DNA-binding</keyword>
<accession>A0A7U2EU69</accession>
<feature type="compositionally biased region" description="Basic and acidic residues" evidence="7">
    <location>
        <begin position="1"/>
        <end position="19"/>
    </location>
</feature>
<dbReference type="SUPFAM" id="SSF57701">
    <property type="entry name" value="Zn2/Cys6 DNA-binding domain"/>
    <property type="match status" value="1"/>
</dbReference>
<evidence type="ECO:0000256" key="4">
    <source>
        <dbReference type="ARBA" id="ARBA00023125"/>
    </source>
</evidence>
<dbReference type="PROSITE" id="PS00463">
    <property type="entry name" value="ZN2_CY6_FUNGAL_1"/>
    <property type="match status" value="1"/>
</dbReference>
<evidence type="ECO:0000256" key="2">
    <source>
        <dbReference type="ARBA" id="ARBA00022833"/>
    </source>
</evidence>
<dbReference type="PANTHER" id="PTHR31944:SF130">
    <property type="entry name" value="ZN(II)2CYS6 TRANSCRIPTION FACTO (EUROFUNG)"/>
    <property type="match status" value="1"/>
</dbReference>
<dbReference type="EMBL" id="CP069025">
    <property type="protein sequence ID" value="QRC93161.1"/>
    <property type="molecule type" value="Genomic_DNA"/>
</dbReference>
<feature type="region of interest" description="Disordered" evidence="7">
    <location>
        <begin position="1"/>
        <end position="28"/>
    </location>
</feature>
<sequence>MSTKSADADSRENSPDHEASPGGRRTSKKRKVLSCYACRDRKMKCDRVYPVCGRCQKTGRSNQCTYDPRLLDDLIGKNGDQTGRQNPTAMHPQDATRHIALPSSSGSSLESMQLQARAQERRIEDLERQLAAAKRQENSNHPSRYSDFVPVEPDQGKEALMFRGKGFKTQFHGSTSVMSTIAQFRELQAFTREALMLDNSIMRLTTDFKTFRDRRKMANKQNDARTLGIDQEIFAALPDRSIVDLQVALYFQTWENTYRVLHEPSFWKEYTTFWEQRAVGGSPNQPGFAAILLLMIASIKSLAPKDDVFEGDTTSDRLMASNIIDLCDAWIGRQPRKRLTLQFFQIRILSVLAKRVNCVKLKQDWVTSGDLVRLALAAGMHRDPSLVTAGKVPQFEREMKKRLWITIMELELQSSLESGLQSSLTALYWDSPAPANVPDDALTTEVQELPASRPLEYFTSASYLCVSAKSIPLRLHLMQLLNDPSARLQYSEVLQYDAEIHELLRSLPQWDIPSATIPMALLRLQLRQFVFILHQSFAKLASQNERYAYSFTACVESTSAIANTHNELVSQGILVLNNMRNDIIRTGLMLSRIVYFNCALHGPVKASRSAPALKTSYFADGQTHFADMPSGEHLAPDLEVSLAIVPQHSFLARTLCISAIDVLNLAGQTYERKVMRMGTGYMEYWLLTAAINMLPPSPSSSSSAQTISPTDDISARCRRTLDQFMTVALRMLELQKDPEARFASSLRTTLSSVSPSDVRTPKSGGASIAASNVGLVGSHASNNGQHLTVGGMELSDGNDSKGMDGTFDTLQDMQVDLSGWTFPDFWAFDLSGDF</sequence>
<keyword evidence="6" id="KW-0539">Nucleus</keyword>
<feature type="compositionally biased region" description="Basic and acidic residues" evidence="7">
    <location>
        <begin position="118"/>
        <end position="138"/>
    </location>
</feature>
<protein>
    <recommendedName>
        <fullName evidence="8">Zn(2)-C6 fungal-type domain-containing protein</fullName>
    </recommendedName>
</protein>
<dbReference type="GO" id="GO:0003677">
    <property type="term" value="F:DNA binding"/>
    <property type="evidence" value="ECO:0007669"/>
    <property type="project" value="UniProtKB-KW"/>
</dbReference>
<proteinExistence type="predicted"/>
<dbReference type="CDD" id="cd12148">
    <property type="entry name" value="fungal_TF_MHR"/>
    <property type="match status" value="1"/>
</dbReference>
<keyword evidence="3" id="KW-0805">Transcription regulation</keyword>
<dbReference type="AlphaFoldDB" id="A0A7U2EU69"/>
<evidence type="ECO:0000313" key="9">
    <source>
        <dbReference type="EMBL" id="QRC93161.1"/>
    </source>
</evidence>
<evidence type="ECO:0000256" key="6">
    <source>
        <dbReference type="ARBA" id="ARBA00023242"/>
    </source>
</evidence>
<keyword evidence="5" id="KW-0804">Transcription</keyword>
<dbReference type="GO" id="GO:0006351">
    <property type="term" value="P:DNA-templated transcription"/>
    <property type="evidence" value="ECO:0007669"/>
    <property type="project" value="InterPro"/>
</dbReference>